<dbReference type="Proteomes" id="UP000298616">
    <property type="component" value="Chromosome"/>
</dbReference>
<keyword evidence="1" id="KW-0812">Transmembrane</keyword>
<keyword evidence="4" id="KW-1185">Reference proteome</keyword>
<proteinExistence type="predicted"/>
<organism evidence="3 4">
    <name type="scientific">Mangrovivirga cuniculi</name>
    <dbReference type="NCBI Taxonomy" id="2715131"/>
    <lineage>
        <taxon>Bacteria</taxon>
        <taxon>Pseudomonadati</taxon>
        <taxon>Bacteroidota</taxon>
        <taxon>Cytophagia</taxon>
        <taxon>Cytophagales</taxon>
        <taxon>Mangrovivirgaceae</taxon>
        <taxon>Mangrovivirga</taxon>
    </lineage>
</organism>
<dbReference type="KEGG" id="fpf:DCC35_07720"/>
<evidence type="ECO:0000256" key="2">
    <source>
        <dbReference type="SAM" id="SignalP"/>
    </source>
</evidence>
<evidence type="ECO:0000313" key="3">
    <source>
        <dbReference type="EMBL" id="QCK14637.1"/>
    </source>
</evidence>
<evidence type="ECO:0000313" key="4">
    <source>
        <dbReference type="Proteomes" id="UP000298616"/>
    </source>
</evidence>
<feature type="signal peptide" evidence="2">
    <location>
        <begin position="1"/>
        <end position="19"/>
    </location>
</feature>
<reference evidence="3 4" key="1">
    <citation type="submission" date="2018-04" db="EMBL/GenBank/DDBJ databases">
        <title>Complete genome uncultured novel isolate.</title>
        <authorList>
            <person name="Merlino G."/>
        </authorList>
    </citation>
    <scope>NUCLEOTIDE SEQUENCE [LARGE SCALE GENOMIC DNA]</scope>
    <source>
        <strain evidence="4">R1DC9</strain>
    </source>
</reference>
<evidence type="ECO:0000256" key="1">
    <source>
        <dbReference type="SAM" id="Phobius"/>
    </source>
</evidence>
<sequence length="82" mass="9187">MKRVLFTSFLFLFSFLAKAQCSMCAATLETNVSEDGGSLASNLNTGILYLFLTPYIAIGVIAFLWYRTSKRNVRNKLNSSYS</sequence>
<dbReference type="EMBL" id="CP028923">
    <property type="protein sequence ID" value="QCK14637.1"/>
    <property type="molecule type" value="Genomic_DNA"/>
</dbReference>
<protein>
    <submittedName>
        <fullName evidence="3">Uncharacterized protein</fullName>
    </submittedName>
</protein>
<dbReference type="AlphaFoldDB" id="A0A4D7JIY0"/>
<gene>
    <name evidence="3" type="ORF">DCC35_07720</name>
</gene>
<keyword evidence="2" id="KW-0732">Signal</keyword>
<keyword evidence="1" id="KW-1133">Transmembrane helix</keyword>
<name>A0A4D7JIY0_9BACT</name>
<feature type="chain" id="PRO_5020590676" evidence="2">
    <location>
        <begin position="20"/>
        <end position="82"/>
    </location>
</feature>
<dbReference type="OrthoDB" id="678747at2"/>
<dbReference type="RefSeq" id="WP_137090223.1">
    <property type="nucleotide sequence ID" value="NZ_CP028923.1"/>
</dbReference>
<keyword evidence="1" id="KW-0472">Membrane</keyword>
<accession>A0A4D7JIY0</accession>
<feature type="transmembrane region" description="Helical" evidence="1">
    <location>
        <begin position="45"/>
        <end position="66"/>
    </location>
</feature>